<reference evidence="14" key="1">
    <citation type="submission" date="2018-02" db="EMBL/GenBank/DDBJ databases">
        <authorList>
            <person name="Cohen D.B."/>
            <person name="Kent A.D."/>
        </authorList>
    </citation>
    <scope>NUCLEOTIDE SEQUENCE</scope>
</reference>
<dbReference type="PRINTS" id="PR00753">
    <property type="entry name" value="ACCSYNTHASE"/>
</dbReference>
<feature type="domain" description="Aminotransferase class I/classII large" evidence="13">
    <location>
        <begin position="39"/>
        <end position="423"/>
    </location>
</feature>
<dbReference type="InterPro" id="IPR015421">
    <property type="entry name" value="PyrdxlP-dep_Trfase_major"/>
</dbReference>
<sequence>MLSRKAACDSHGQDSSYFLGWQEYEKNPYHELQNPTGIIQMGLAENQLSFDLTESWLANNSDVLGLKRNGRSVFRELALFQDYHGMPNFKNELVEFMAELRGHKVAFDPKKLVLVAGATSANETMMFCLAEPGEAFLLPTPYYPGFDRDLKWRTGVEIVPILCSSSNDFRITGCALEDAYQQAKKLNLNVKGVLVTNPSNPLGTTMNRDELNHVIDFAITKKVHIVSDEIYSGTVFDSTSFISIIEALMDRNIDDTHDLWNRIHIVYSLSKDLGLPGFRVGMIYSNNELVVAAATKMSSFGLVSSQTQFLLSNMLSDKKFTSKYIKENQKRLKRRMEMLVSGLRGAGIGCLNSNAGLFCWVDMRHLLSSDTFEAEKELSKRILFEVGLNISPGSSCHCCEPGWFRMCFANMSQETLKVAIRRIKAFVESTTSGRENCNPQLSLCNSRRRSVSKWVFPLSSYDDHAAADR</sequence>
<evidence type="ECO:0000256" key="11">
    <source>
        <dbReference type="ARBA" id="ARBA00042673"/>
    </source>
</evidence>
<accession>A0A2N9F1U0</accession>
<dbReference type="FunFam" id="3.40.640.10:FF:000051">
    <property type="entry name" value="1-aminocyclopropane-1-carboxylate synthase 3"/>
    <property type="match status" value="1"/>
</dbReference>
<dbReference type="Gene3D" id="3.90.1150.10">
    <property type="entry name" value="Aspartate Aminotransferase, domain 1"/>
    <property type="match status" value="1"/>
</dbReference>
<dbReference type="InterPro" id="IPR004839">
    <property type="entry name" value="Aminotransferase_I/II_large"/>
</dbReference>
<evidence type="ECO:0000256" key="10">
    <source>
        <dbReference type="ARBA" id="ARBA00039053"/>
    </source>
</evidence>
<evidence type="ECO:0000313" key="14">
    <source>
        <dbReference type="EMBL" id="SPC81072.1"/>
    </source>
</evidence>
<dbReference type="InterPro" id="IPR050478">
    <property type="entry name" value="Ethylene_sulfur-biosynth"/>
</dbReference>
<dbReference type="GO" id="GO:0009835">
    <property type="term" value="P:fruit ripening"/>
    <property type="evidence" value="ECO:0007669"/>
    <property type="project" value="UniProtKB-KW"/>
</dbReference>
<dbReference type="PANTHER" id="PTHR43795">
    <property type="entry name" value="BIFUNCTIONAL ASPARTATE AMINOTRANSFERASE AND GLUTAMATE/ASPARTATE-PREPHENATE AMINOTRANSFERASE-RELATED"/>
    <property type="match status" value="1"/>
</dbReference>
<keyword evidence="6" id="KW-0663">Pyridoxal phosphate</keyword>
<evidence type="ECO:0000256" key="8">
    <source>
        <dbReference type="ARBA" id="ARBA00033478"/>
    </source>
</evidence>
<dbReference type="Pfam" id="PF00155">
    <property type="entry name" value="Aminotran_1_2"/>
    <property type="match status" value="1"/>
</dbReference>
<comment type="similarity">
    <text evidence="2">Belongs to the class-I pyridoxal-phosphate-dependent aminotransferase family.</text>
</comment>
<evidence type="ECO:0000256" key="7">
    <source>
        <dbReference type="ARBA" id="ARBA00023239"/>
    </source>
</evidence>
<evidence type="ECO:0000256" key="4">
    <source>
        <dbReference type="ARBA" id="ARBA00022666"/>
    </source>
</evidence>
<dbReference type="FunFam" id="3.90.1150.10:FF:000038">
    <property type="entry name" value="1-aminocyclopropane-1-carboxylate synthase 2"/>
    <property type="match status" value="1"/>
</dbReference>
<dbReference type="InterPro" id="IPR015422">
    <property type="entry name" value="PyrdxlP-dep_Trfase_small"/>
</dbReference>
<dbReference type="GO" id="GO:0030170">
    <property type="term" value="F:pyridoxal phosphate binding"/>
    <property type="evidence" value="ECO:0007669"/>
    <property type="project" value="InterPro"/>
</dbReference>
<dbReference type="GO" id="GO:0016847">
    <property type="term" value="F:1-aminocyclopropane-1-carboxylate synthase activity"/>
    <property type="evidence" value="ECO:0007669"/>
    <property type="project" value="UniProtKB-EC"/>
</dbReference>
<comment type="cofactor">
    <cofactor evidence="1">
        <name>pyridoxal 5'-phosphate</name>
        <dbReference type="ChEBI" id="CHEBI:597326"/>
    </cofactor>
</comment>
<evidence type="ECO:0000256" key="9">
    <source>
        <dbReference type="ARBA" id="ARBA00037888"/>
    </source>
</evidence>
<dbReference type="InterPro" id="IPR004838">
    <property type="entry name" value="NHTrfase_class1_PyrdxlP-BS"/>
</dbReference>
<dbReference type="InterPro" id="IPR015424">
    <property type="entry name" value="PyrdxlP-dep_Trfase"/>
</dbReference>
<comment type="pathway">
    <text evidence="9">Alkene biosynthesis; ethylene biosynthesis via S-adenosyl-L-methionine; ethylene from S-adenosyl-L-methionine: step 1/2.</text>
</comment>
<dbReference type="PANTHER" id="PTHR43795:SF44">
    <property type="entry name" value="1-AMINOCYCLOPROPANE-1-CARBOXYLATE SYNTHASE 3-LIKE"/>
    <property type="match status" value="1"/>
</dbReference>
<comment type="catalytic activity">
    <reaction evidence="12">
        <text>S-adenosyl-L-methionine = 1-aminocyclopropane-1-carboxylate + S-methyl-5'-thioadenosine + H(+)</text>
        <dbReference type="Rhea" id="RHEA:21744"/>
        <dbReference type="ChEBI" id="CHEBI:15378"/>
        <dbReference type="ChEBI" id="CHEBI:17509"/>
        <dbReference type="ChEBI" id="CHEBI:58360"/>
        <dbReference type="ChEBI" id="CHEBI:59789"/>
        <dbReference type="EC" id="4.4.1.14"/>
    </reaction>
</comment>
<protein>
    <recommendedName>
        <fullName evidence="10">1-aminocyclopropane-1-carboxylate synthase</fullName>
        <ecNumber evidence="10">4.4.1.14</ecNumber>
    </recommendedName>
    <alternativeName>
        <fullName evidence="11">S-adenosyl-L-methionine methylthioadenosine-lyase</fullName>
    </alternativeName>
</protein>
<evidence type="ECO:0000256" key="3">
    <source>
        <dbReference type="ARBA" id="ARBA00011738"/>
    </source>
</evidence>
<dbReference type="PROSITE" id="PS00105">
    <property type="entry name" value="AA_TRANSFER_CLASS_1"/>
    <property type="match status" value="1"/>
</dbReference>
<evidence type="ECO:0000259" key="13">
    <source>
        <dbReference type="Pfam" id="PF00155"/>
    </source>
</evidence>
<keyword evidence="4" id="KW-0266">Ethylene biosynthesis</keyword>
<evidence type="ECO:0000256" key="6">
    <source>
        <dbReference type="ARBA" id="ARBA00022898"/>
    </source>
</evidence>
<dbReference type="EC" id="4.4.1.14" evidence="10"/>
<gene>
    <name evidence="14" type="ORF">FSB_LOCUS8954</name>
</gene>
<dbReference type="SUPFAM" id="SSF53383">
    <property type="entry name" value="PLP-dependent transferases"/>
    <property type="match status" value="1"/>
</dbReference>
<dbReference type="CDD" id="cd00609">
    <property type="entry name" value="AAT_like"/>
    <property type="match status" value="1"/>
</dbReference>
<evidence type="ECO:0000256" key="1">
    <source>
        <dbReference type="ARBA" id="ARBA00001933"/>
    </source>
</evidence>
<keyword evidence="7" id="KW-0456">Lyase</keyword>
<evidence type="ECO:0000256" key="5">
    <source>
        <dbReference type="ARBA" id="ARBA00022691"/>
    </source>
</evidence>
<evidence type="ECO:0000256" key="12">
    <source>
        <dbReference type="ARBA" id="ARBA00049554"/>
    </source>
</evidence>
<dbReference type="AlphaFoldDB" id="A0A2N9F1U0"/>
<name>A0A2N9F1U0_FAGSY</name>
<organism evidence="14">
    <name type="scientific">Fagus sylvatica</name>
    <name type="common">Beechnut</name>
    <dbReference type="NCBI Taxonomy" id="28930"/>
    <lineage>
        <taxon>Eukaryota</taxon>
        <taxon>Viridiplantae</taxon>
        <taxon>Streptophyta</taxon>
        <taxon>Embryophyta</taxon>
        <taxon>Tracheophyta</taxon>
        <taxon>Spermatophyta</taxon>
        <taxon>Magnoliopsida</taxon>
        <taxon>eudicotyledons</taxon>
        <taxon>Gunneridae</taxon>
        <taxon>Pentapetalae</taxon>
        <taxon>rosids</taxon>
        <taxon>fabids</taxon>
        <taxon>Fagales</taxon>
        <taxon>Fagaceae</taxon>
        <taxon>Fagus</taxon>
    </lineage>
</organism>
<dbReference type="GO" id="GO:0008483">
    <property type="term" value="F:transaminase activity"/>
    <property type="evidence" value="ECO:0007669"/>
    <property type="project" value="TreeGrafter"/>
</dbReference>
<dbReference type="GO" id="GO:0009693">
    <property type="term" value="P:ethylene biosynthetic process"/>
    <property type="evidence" value="ECO:0007669"/>
    <property type="project" value="UniProtKB-KW"/>
</dbReference>
<dbReference type="EMBL" id="OIVN01000491">
    <property type="protein sequence ID" value="SPC81072.1"/>
    <property type="molecule type" value="Genomic_DNA"/>
</dbReference>
<comment type="subunit">
    <text evidence="3">Homodimer.</text>
</comment>
<proteinExistence type="inferred from homology"/>
<keyword evidence="5" id="KW-0949">S-adenosyl-L-methionine</keyword>
<keyword evidence="8" id="KW-0292">Fruit ripening</keyword>
<dbReference type="Gene3D" id="3.40.640.10">
    <property type="entry name" value="Type I PLP-dependent aspartate aminotransferase-like (Major domain)"/>
    <property type="match status" value="1"/>
</dbReference>
<evidence type="ECO:0000256" key="2">
    <source>
        <dbReference type="ARBA" id="ARBA00007441"/>
    </source>
</evidence>